<keyword evidence="3 6" id="KW-0694">RNA-binding</keyword>
<evidence type="ECO:0000256" key="4">
    <source>
        <dbReference type="ARBA" id="ARBA00022980"/>
    </source>
</evidence>
<evidence type="ECO:0000313" key="8">
    <source>
        <dbReference type="Proteomes" id="UP000542342"/>
    </source>
</evidence>
<keyword evidence="8" id="KW-1185">Reference proteome</keyword>
<comment type="caution">
    <text evidence="7">The sequence shown here is derived from an EMBL/GenBank/DDBJ whole genome shotgun (WGS) entry which is preliminary data.</text>
</comment>
<dbReference type="NCBIfam" id="NF004363">
    <property type="entry name" value="PRK05738.2-4"/>
    <property type="match status" value="1"/>
</dbReference>
<keyword evidence="5 6" id="KW-0687">Ribonucleoprotein</keyword>
<evidence type="ECO:0000256" key="6">
    <source>
        <dbReference type="HAMAP-Rule" id="MF_01369"/>
    </source>
</evidence>
<dbReference type="Proteomes" id="UP000542342">
    <property type="component" value="Unassembled WGS sequence"/>
</dbReference>
<organism evidence="7 8">
    <name type="scientific">Thermogemmata fonticola</name>
    <dbReference type="NCBI Taxonomy" id="2755323"/>
    <lineage>
        <taxon>Bacteria</taxon>
        <taxon>Pseudomonadati</taxon>
        <taxon>Planctomycetota</taxon>
        <taxon>Planctomycetia</taxon>
        <taxon>Gemmatales</taxon>
        <taxon>Gemmataceae</taxon>
        <taxon>Thermogemmata</taxon>
    </lineage>
</organism>
<dbReference type="GO" id="GO:0006412">
    <property type="term" value="P:translation"/>
    <property type="evidence" value="ECO:0007669"/>
    <property type="project" value="UniProtKB-UniRule"/>
</dbReference>
<dbReference type="RefSeq" id="WP_194537121.1">
    <property type="nucleotide sequence ID" value="NZ_JACEFB010000002.1"/>
</dbReference>
<evidence type="ECO:0000256" key="3">
    <source>
        <dbReference type="ARBA" id="ARBA00022884"/>
    </source>
</evidence>
<accession>A0A7V9AB57</accession>
<dbReference type="AlphaFoldDB" id="A0A7V9AB57"/>
<gene>
    <name evidence="6 7" type="primary">rplW</name>
    <name evidence="7" type="ORF">H0921_06045</name>
</gene>
<dbReference type="Gene3D" id="3.30.70.330">
    <property type="match status" value="1"/>
</dbReference>
<dbReference type="HAMAP" id="MF_01369_B">
    <property type="entry name" value="Ribosomal_uL23_B"/>
    <property type="match status" value="1"/>
</dbReference>
<evidence type="ECO:0000256" key="1">
    <source>
        <dbReference type="ARBA" id="ARBA00006700"/>
    </source>
</evidence>
<protein>
    <recommendedName>
        <fullName evidence="6">Large ribosomal subunit protein uL23</fullName>
    </recommendedName>
</protein>
<keyword evidence="2 6" id="KW-0699">rRNA-binding</keyword>
<dbReference type="PANTHER" id="PTHR11620">
    <property type="entry name" value="60S RIBOSOMAL PROTEIN L23A"/>
    <property type="match status" value="1"/>
</dbReference>
<dbReference type="EMBL" id="JACEFB010000002">
    <property type="protein sequence ID" value="MBA2225723.1"/>
    <property type="molecule type" value="Genomic_DNA"/>
</dbReference>
<dbReference type="GO" id="GO:1990904">
    <property type="term" value="C:ribonucleoprotein complex"/>
    <property type="evidence" value="ECO:0007669"/>
    <property type="project" value="UniProtKB-KW"/>
</dbReference>
<dbReference type="FunFam" id="3.30.70.330:FF:000001">
    <property type="entry name" value="50S ribosomal protein L23"/>
    <property type="match status" value="1"/>
</dbReference>
<dbReference type="SUPFAM" id="SSF54189">
    <property type="entry name" value="Ribosomal proteins S24e, L23 and L15e"/>
    <property type="match status" value="1"/>
</dbReference>
<name>A0A7V9AB57_9BACT</name>
<comment type="subunit">
    <text evidence="6">Part of the 50S ribosomal subunit. Contacts protein L29, and trigger factor when it is bound to the ribosome.</text>
</comment>
<comment type="function">
    <text evidence="6">One of the early assembly proteins it binds 23S rRNA. One of the proteins that surrounds the polypeptide exit tunnel on the outside of the ribosome. Forms the main docking site for trigger factor binding to the ribosome.</text>
</comment>
<dbReference type="GO" id="GO:0019843">
    <property type="term" value="F:rRNA binding"/>
    <property type="evidence" value="ECO:0007669"/>
    <property type="project" value="UniProtKB-UniRule"/>
</dbReference>
<dbReference type="NCBIfam" id="NF004359">
    <property type="entry name" value="PRK05738.1-3"/>
    <property type="match status" value="1"/>
</dbReference>
<comment type="similarity">
    <text evidence="1 6">Belongs to the universal ribosomal protein uL23 family.</text>
</comment>
<dbReference type="GO" id="GO:0005840">
    <property type="term" value="C:ribosome"/>
    <property type="evidence" value="ECO:0007669"/>
    <property type="project" value="UniProtKB-KW"/>
</dbReference>
<evidence type="ECO:0000313" key="7">
    <source>
        <dbReference type="EMBL" id="MBA2225723.1"/>
    </source>
</evidence>
<dbReference type="Pfam" id="PF00276">
    <property type="entry name" value="Ribosomal_L23"/>
    <property type="match status" value="1"/>
</dbReference>
<keyword evidence="4 6" id="KW-0689">Ribosomal protein</keyword>
<sequence length="121" mass="14405">MARTRPHPKKYLRKLALRRPCVHGKPGLELRPYQVLLRPLVTEKGTHLSEHRNTYCFQVHPAANKIQIKAAVEEMYQVRVLEVRTQNRKGKRRRFRNIIGQMPSWKKAIVKVHPEDKIEFY</sequence>
<evidence type="ECO:0000256" key="2">
    <source>
        <dbReference type="ARBA" id="ARBA00022730"/>
    </source>
</evidence>
<dbReference type="InterPro" id="IPR013025">
    <property type="entry name" value="Ribosomal_uL23-like"/>
</dbReference>
<dbReference type="GO" id="GO:0003735">
    <property type="term" value="F:structural constituent of ribosome"/>
    <property type="evidence" value="ECO:0007669"/>
    <property type="project" value="InterPro"/>
</dbReference>
<dbReference type="InterPro" id="IPR012678">
    <property type="entry name" value="Ribosomal_uL23/eL15/eS24_sf"/>
</dbReference>
<reference evidence="7 8" key="1">
    <citation type="submission" date="2020-07" db="EMBL/GenBank/DDBJ databases">
        <title>Thermogemmata thermophila gen. nov., sp. nov., a novel moderate thermophilic planctomycete from a Kamchatka hot spring.</title>
        <authorList>
            <person name="Elcheninov A.G."/>
            <person name="Podosokorskaya O.A."/>
            <person name="Kovaleva O.L."/>
            <person name="Novikov A."/>
            <person name="Bonch-Osmolovskaya E.A."/>
            <person name="Toshchakov S.V."/>
            <person name="Kublanov I.V."/>
        </authorList>
    </citation>
    <scope>NUCLEOTIDE SEQUENCE [LARGE SCALE GENOMIC DNA]</scope>
    <source>
        <strain evidence="7 8">2918</strain>
    </source>
</reference>
<evidence type="ECO:0000256" key="5">
    <source>
        <dbReference type="ARBA" id="ARBA00023274"/>
    </source>
</evidence>
<proteinExistence type="inferred from homology"/>
<dbReference type="InterPro" id="IPR012677">
    <property type="entry name" value="Nucleotide-bd_a/b_plait_sf"/>
</dbReference>